<sequence>MMSASHVVMEMMYRLIRTSLHASDEKSKNGGDRSHRLKVAVAVAIAVASEQATASLMKTDVRGQRYVHPAEICRMRQQSAALSHRNAKLRVDRWPQRFPAALQEPTPSLRKCPRSRSEEAHAVIHMYTKLLVVL</sequence>
<keyword evidence="2" id="KW-1185">Reference proteome</keyword>
<evidence type="ECO:0000313" key="1">
    <source>
        <dbReference type="EMBL" id="OSS49150.1"/>
    </source>
</evidence>
<dbReference type="AlphaFoldDB" id="A0A1Y2LZ37"/>
<proteinExistence type="predicted"/>
<reference evidence="1 2" key="1">
    <citation type="journal article" date="2017" name="Genome Announc.">
        <title>Genome sequence of the saprophytic ascomycete Epicoccum nigrum ICMP 19927 strain isolated from New Zealand.</title>
        <authorList>
            <person name="Fokin M."/>
            <person name="Fleetwood D."/>
            <person name="Weir B.S."/>
            <person name="Villas-Boas S.G."/>
        </authorList>
    </citation>
    <scope>NUCLEOTIDE SEQUENCE [LARGE SCALE GENOMIC DNA]</scope>
    <source>
        <strain evidence="1 2">ICMP 19927</strain>
    </source>
</reference>
<protein>
    <submittedName>
        <fullName evidence="1">Uncharacterized protein</fullName>
    </submittedName>
</protein>
<accession>A0A1Y2LZ37</accession>
<dbReference type="InParanoid" id="A0A1Y2LZ37"/>
<gene>
    <name evidence="1" type="ORF">B5807_05623</name>
</gene>
<organism evidence="1 2">
    <name type="scientific">Epicoccum nigrum</name>
    <name type="common">Soil fungus</name>
    <name type="synonym">Epicoccum purpurascens</name>
    <dbReference type="NCBI Taxonomy" id="105696"/>
    <lineage>
        <taxon>Eukaryota</taxon>
        <taxon>Fungi</taxon>
        <taxon>Dikarya</taxon>
        <taxon>Ascomycota</taxon>
        <taxon>Pezizomycotina</taxon>
        <taxon>Dothideomycetes</taxon>
        <taxon>Pleosporomycetidae</taxon>
        <taxon>Pleosporales</taxon>
        <taxon>Pleosporineae</taxon>
        <taxon>Didymellaceae</taxon>
        <taxon>Epicoccum</taxon>
    </lineage>
</organism>
<name>A0A1Y2LZ37_EPING</name>
<dbReference type="Proteomes" id="UP000193240">
    <property type="component" value="Unassembled WGS sequence"/>
</dbReference>
<dbReference type="EMBL" id="KZ107844">
    <property type="protein sequence ID" value="OSS49150.1"/>
    <property type="molecule type" value="Genomic_DNA"/>
</dbReference>
<evidence type="ECO:0000313" key="2">
    <source>
        <dbReference type="Proteomes" id="UP000193240"/>
    </source>
</evidence>